<dbReference type="RefSeq" id="WP_103426026.1">
    <property type="nucleotide sequence ID" value="NZ_CP026309.1"/>
</dbReference>
<dbReference type="OrthoDB" id="192116at2157"/>
<dbReference type="KEGG" id="srub:C2R22_12375"/>
<evidence type="ECO:0000313" key="2">
    <source>
        <dbReference type="Proteomes" id="UP000236584"/>
    </source>
</evidence>
<accession>A0A2I8VK87</accession>
<name>A0A2I8VK87_9EURY</name>
<dbReference type="Proteomes" id="UP000236584">
    <property type="component" value="Chromosome"/>
</dbReference>
<evidence type="ECO:0000313" key="1">
    <source>
        <dbReference type="EMBL" id="AUV82337.1"/>
    </source>
</evidence>
<protein>
    <submittedName>
        <fullName evidence="1">dCTP deaminase</fullName>
    </submittedName>
</protein>
<reference evidence="1 2" key="1">
    <citation type="submission" date="2018-01" db="EMBL/GenBank/DDBJ databases">
        <title>Complete genome sequence of Salinigranum rubrum GX10T, an extremely halophilic archaeon isolated from a marine solar saltern.</title>
        <authorList>
            <person name="Han S."/>
        </authorList>
    </citation>
    <scope>NUCLEOTIDE SEQUENCE [LARGE SCALE GENOMIC DNA]</scope>
    <source>
        <strain evidence="1 2">GX10</strain>
    </source>
</reference>
<organism evidence="1 2">
    <name type="scientific">Salinigranum rubrum</name>
    <dbReference type="NCBI Taxonomy" id="755307"/>
    <lineage>
        <taxon>Archaea</taxon>
        <taxon>Methanobacteriati</taxon>
        <taxon>Methanobacteriota</taxon>
        <taxon>Stenosarchaea group</taxon>
        <taxon>Halobacteria</taxon>
        <taxon>Halobacteriales</taxon>
        <taxon>Haloferacaceae</taxon>
        <taxon>Salinigranum</taxon>
    </lineage>
</organism>
<dbReference type="AlphaFoldDB" id="A0A2I8VK87"/>
<proteinExistence type="predicted"/>
<dbReference type="GeneID" id="35592900"/>
<keyword evidence="2" id="KW-1185">Reference proteome</keyword>
<dbReference type="EMBL" id="CP026309">
    <property type="protein sequence ID" value="AUV82337.1"/>
    <property type="molecule type" value="Genomic_DNA"/>
</dbReference>
<sequence>MSPDDLADRVENLVHRDTQVHDAGVDLTVSSVSALTGPAQVDFGGGELTEAGASQIDPTKRTADDDYGWWHLGGGTYLVEYNESLSVERPVQLQPRTALVERGCSHPTLGVSELPAMPLTVPPAGLQLKENARVSTLLPLG</sequence>
<gene>
    <name evidence="1" type="ORF">C2R22_12375</name>
</gene>